<keyword evidence="3" id="KW-1185">Reference proteome</keyword>
<evidence type="ECO:0000313" key="2">
    <source>
        <dbReference type="EMBL" id="MBR9971672.1"/>
    </source>
</evidence>
<dbReference type="InterPro" id="IPR003251">
    <property type="entry name" value="Rr_diiron-bd_dom"/>
</dbReference>
<protein>
    <submittedName>
        <fullName evidence="2">Ferritin family protein</fullName>
    </submittedName>
</protein>
<dbReference type="EMBL" id="JAGTUF010000005">
    <property type="protein sequence ID" value="MBR9971672.1"/>
    <property type="molecule type" value="Genomic_DNA"/>
</dbReference>
<dbReference type="InterPro" id="IPR012347">
    <property type="entry name" value="Ferritin-like"/>
</dbReference>
<gene>
    <name evidence="2" type="ORF">KEC16_08090</name>
</gene>
<dbReference type="RefSeq" id="WP_211547667.1">
    <property type="nucleotide sequence ID" value="NZ_JAGTUF010000005.1"/>
</dbReference>
<reference evidence="2 3" key="1">
    <citation type="submission" date="2021-04" db="EMBL/GenBank/DDBJ databases">
        <title>Magnetospirillum sulfuroxidans sp. nov., a facultative chemolithoautotrophic sulfur-oxidizing alphaproteobacterium isolated from freshwater sediment and proposals for Paramagetospirillum gen. nov., and Magnetospirillaceae fam. nov.</title>
        <authorList>
            <person name="Koziaeva V."/>
            <person name="Geelhoed J.S."/>
            <person name="Sorokin D.Y."/>
            <person name="Grouzdev D.S."/>
        </authorList>
    </citation>
    <scope>NUCLEOTIDE SEQUENCE [LARGE SCALE GENOMIC DNA]</scope>
    <source>
        <strain evidence="2 3">J10</strain>
    </source>
</reference>
<proteinExistence type="predicted"/>
<organism evidence="2 3">
    <name type="scientific">Magnetospirillum sulfuroxidans</name>
    <dbReference type="NCBI Taxonomy" id="611300"/>
    <lineage>
        <taxon>Bacteria</taxon>
        <taxon>Pseudomonadati</taxon>
        <taxon>Pseudomonadota</taxon>
        <taxon>Alphaproteobacteria</taxon>
        <taxon>Rhodospirillales</taxon>
        <taxon>Rhodospirillaceae</taxon>
        <taxon>Magnetospirillum</taxon>
    </lineage>
</organism>
<name>A0ABS5IB69_9PROT</name>
<dbReference type="Pfam" id="PF02915">
    <property type="entry name" value="Rubrerythrin"/>
    <property type="match status" value="1"/>
</dbReference>
<evidence type="ECO:0000259" key="1">
    <source>
        <dbReference type="Pfam" id="PF02915"/>
    </source>
</evidence>
<dbReference type="Proteomes" id="UP000680714">
    <property type="component" value="Unassembled WGS sequence"/>
</dbReference>
<evidence type="ECO:0000313" key="3">
    <source>
        <dbReference type="Proteomes" id="UP000680714"/>
    </source>
</evidence>
<dbReference type="Gene3D" id="1.20.1260.10">
    <property type="match status" value="1"/>
</dbReference>
<accession>A0ABS5IB69</accession>
<dbReference type="CDD" id="cd01045">
    <property type="entry name" value="Ferritin_like_AB"/>
    <property type="match status" value="1"/>
</dbReference>
<dbReference type="SUPFAM" id="SSF47240">
    <property type="entry name" value="Ferritin-like"/>
    <property type="match status" value="1"/>
</dbReference>
<dbReference type="InterPro" id="IPR009078">
    <property type="entry name" value="Ferritin-like_SF"/>
</dbReference>
<sequence length="155" mass="17046">MSELAHFLVHALALENQAGERYAELARQMDDSGATEIAALFGKMSEFSRLHAGEIDTIAQDHAPLPVLQPWQFEWTTPEPPEVGDRALASPAMSVSQALGYAIANERRGWEYYNHVAITAADAGARALARDFASEEAEHVLTLERWLNTLTGQKA</sequence>
<comment type="caution">
    <text evidence="2">The sequence shown here is derived from an EMBL/GenBank/DDBJ whole genome shotgun (WGS) entry which is preliminary data.</text>
</comment>
<feature type="domain" description="Rubrerythrin diiron-binding" evidence="1">
    <location>
        <begin position="7"/>
        <end position="62"/>
    </location>
</feature>